<organism evidence="3 4">
    <name type="scientific">Dinghuibacter silviterrae</name>
    <dbReference type="NCBI Taxonomy" id="1539049"/>
    <lineage>
        <taxon>Bacteria</taxon>
        <taxon>Pseudomonadati</taxon>
        <taxon>Bacteroidota</taxon>
        <taxon>Chitinophagia</taxon>
        <taxon>Chitinophagales</taxon>
        <taxon>Chitinophagaceae</taxon>
        <taxon>Dinghuibacter</taxon>
    </lineage>
</organism>
<keyword evidence="1" id="KW-0732">Signal</keyword>
<evidence type="ECO:0000313" key="4">
    <source>
        <dbReference type="Proteomes" id="UP000294498"/>
    </source>
</evidence>
<reference evidence="3 4" key="1">
    <citation type="submission" date="2019-03" db="EMBL/GenBank/DDBJ databases">
        <title>Genomic Encyclopedia of Type Strains, Phase IV (KMG-IV): sequencing the most valuable type-strain genomes for metagenomic binning, comparative biology and taxonomic classification.</title>
        <authorList>
            <person name="Goeker M."/>
        </authorList>
    </citation>
    <scope>NUCLEOTIDE SEQUENCE [LARGE SCALE GENOMIC DNA]</scope>
    <source>
        <strain evidence="3 4">DSM 100059</strain>
    </source>
</reference>
<feature type="chain" id="PRO_5020868932" evidence="1">
    <location>
        <begin position="27"/>
        <end position="350"/>
    </location>
</feature>
<evidence type="ECO:0000256" key="1">
    <source>
        <dbReference type="SAM" id="SignalP"/>
    </source>
</evidence>
<feature type="domain" description="FAS1" evidence="2">
    <location>
        <begin position="34"/>
        <end position="174"/>
    </location>
</feature>
<proteinExistence type="predicted"/>
<dbReference type="InterPro" id="IPR000782">
    <property type="entry name" value="FAS1_domain"/>
</dbReference>
<dbReference type="GO" id="GO:0050839">
    <property type="term" value="F:cell adhesion molecule binding"/>
    <property type="evidence" value="ECO:0007669"/>
    <property type="project" value="TreeGrafter"/>
</dbReference>
<comment type="caution">
    <text evidence="3">The sequence shown here is derived from an EMBL/GenBank/DDBJ whole genome shotgun (WGS) entry which is preliminary data.</text>
</comment>
<evidence type="ECO:0000259" key="2">
    <source>
        <dbReference type="PROSITE" id="PS50213"/>
    </source>
</evidence>
<dbReference type="GO" id="GO:0031012">
    <property type="term" value="C:extracellular matrix"/>
    <property type="evidence" value="ECO:0007669"/>
    <property type="project" value="TreeGrafter"/>
</dbReference>
<dbReference type="Gene3D" id="2.30.180.10">
    <property type="entry name" value="FAS1 domain"/>
    <property type="match status" value="2"/>
</dbReference>
<dbReference type="PROSITE" id="PS51257">
    <property type="entry name" value="PROKAR_LIPOPROTEIN"/>
    <property type="match status" value="1"/>
</dbReference>
<dbReference type="PROSITE" id="PS50213">
    <property type="entry name" value="FAS1"/>
    <property type="match status" value="2"/>
</dbReference>
<dbReference type="GO" id="GO:0030198">
    <property type="term" value="P:extracellular matrix organization"/>
    <property type="evidence" value="ECO:0007669"/>
    <property type="project" value="TreeGrafter"/>
</dbReference>
<dbReference type="InterPro" id="IPR050904">
    <property type="entry name" value="Adhesion/Biosynth-related"/>
</dbReference>
<dbReference type="PANTHER" id="PTHR10900:SF77">
    <property type="entry name" value="FI19380P1"/>
    <property type="match status" value="1"/>
</dbReference>
<dbReference type="AlphaFoldDB" id="A0A4R8DJR0"/>
<accession>A0A4R8DJR0</accession>
<dbReference type="SMART" id="SM00554">
    <property type="entry name" value="FAS1"/>
    <property type="match status" value="2"/>
</dbReference>
<feature type="signal peptide" evidence="1">
    <location>
        <begin position="1"/>
        <end position="26"/>
    </location>
</feature>
<dbReference type="GO" id="GO:0005615">
    <property type="term" value="C:extracellular space"/>
    <property type="evidence" value="ECO:0007669"/>
    <property type="project" value="TreeGrafter"/>
</dbReference>
<keyword evidence="4" id="KW-1185">Reference proteome</keyword>
<dbReference type="RefSeq" id="WP_162852787.1">
    <property type="nucleotide sequence ID" value="NZ_SODV01000002.1"/>
</dbReference>
<dbReference type="GO" id="GO:0007155">
    <property type="term" value="P:cell adhesion"/>
    <property type="evidence" value="ECO:0007669"/>
    <property type="project" value="TreeGrafter"/>
</dbReference>
<dbReference type="Pfam" id="PF02469">
    <property type="entry name" value="Fasciclin"/>
    <property type="match status" value="2"/>
</dbReference>
<evidence type="ECO:0000313" key="3">
    <source>
        <dbReference type="EMBL" id="TDW97240.1"/>
    </source>
</evidence>
<feature type="domain" description="FAS1" evidence="2">
    <location>
        <begin position="179"/>
        <end position="348"/>
    </location>
</feature>
<dbReference type="EMBL" id="SODV01000002">
    <property type="protein sequence ID" value="TDW97240.1"/>
    <property type="molecule type" value="Genomic_DNA"/>
</dbReference>
<name>A0A4R8DJR0_9BACT</name>
<dbReference type="SUPFAM" id="SSF82153">
    <property type="entry name" value="FAS1 domain"/>
    <property type="match status" value="2"/>
</dbReference>
<protein>
    <submittedName>
        <fullName evidence="3">Putative surface protein with fasciclin (FAS1) repeats</fullName>
    </submittedName>
</protein>
<dbReference type="PANTHER" id="PTHR10900">
    <property type="entry name" value="PERIOSTIN-RELATED"/>
    <property type="match status" value="1"/>
</dbReference>
<sequence>MRILLLLIILGSFGAVSCTKSHPASAAIQDSLYGERASFVIQDNFNFSMYSTGITTTGYADTLAGAGPFTVLAPVNTGWAGTQWSIYFIGYPLGTWSSTFLNDIFNYSILRGRYSFDSLPLGDNQPIPTYGGFHVWVSKYVSGTDTVVTVNGAPLTGVDIPTSNGLIQAVSLLLNPEETHSITDWVKNFPDLTMFAVALTRVGADSLLTKGGPWTVLAPNNTAFVQAAWMGLGISTVDSLLTADTAVLGPLVRGHIIPGSRRFLNDFDRWLAAPGDTVMVTALNGEQVRYFQEQAGWGILPDHFLGGSGQGTPGGIPSANSNQVEDKYRYQADIPSENGVLHVIDQVLQP</sequence>
<dbReference type="InterPro" id="IPR036378">
    <property type="entry name" value="FAS1_dom_sf"/>
</dbReference>
<dbReference type="Proteomes" id="UP000294498">
    <property type="component" value="Unassembled WGS sequence"/>
</dbReference>
<gene>
    <name evidence="3" type="ORF">EDB95_5086</name>
</gene>